<evidence type="ECO:0000259" key="2">
    <source>
        <dbReference type="PROSITE" id="PS50086"/>
    </source>
</evidence>
<name>A0A1Y2I0Q0_9FUNG</name>
<gene>
    <name evidence="3" type="ORF">BCR44DRAFT_1174551</name>
</gene>
<dbReference type="PROSITE" id="PS50086">
    <property type="entry name" value="TBC_RABGAP"/>
    <property type="match status" value="1"/>
</dbReference>
<evidence type="ECO:0000256" key="1">
    <source>
        <dbReference type="SAM" id="MobiDB-lite"/>
    </source>
</evidence>
<feature type="domain" description="Rab-GAP TBC" evidence="2">
    <location>
        <begin position="36"/>
        <end position="273"/>
    </location>
</feature>
<dbReference type="InterPro" id="IPR000195">
    <property type="entry name" value="Rab-GAP-TBC_dom"/>
</dbReference>
<reference evidence="3 4" key="1">
    <citation type="submission" date="2016-07" db="EMBL/GenBank/DDBJ databases">
        <title>Pervasive Adenine N6-methylation of Active Genes in Fungi.</title>
        <authorList>
            <consortium name="DOE Joint Genome Institute"/>
            <person name="Mondo S.J."/>
            <person name="Dannebaum R.O."/>
            <person name="Kuo R.C."/>
            <person name="Labutti K."/>
            <person name="Haridas S."/>
            <person name="Kuo A."/>
            <person name="Salamov A."/>
            <person name="Ahrendt S.R."/>
            <person name="Lipzen A."/>
            <person name="Sullivan W."/>
            <person name="Andreopoulos W.B."/>
            <person name="Clum A."/>
            <person name="Lindquist E."/>
            <person name="Daum C."/>
            <person name="Ramamoorthy G.K."/>
            <person name="Gryganskyi A."/>
            <person name="Culley D."/>
            <person name="Magnuson J.K."/>
            <person name="James T.Y."/>
            <person name="O'Malley M.A."/>
            <person name="Stajich J.E."/>
            <person name="Spatafora J.W."/>
            <person name="Visel A."/>
            <person name="Grigoriev I.V."/>
        </authorList>
    </citation>
    <scope>NUCLEOTIDE SEQUENCE [LARGE SCALE GENOMIC DNA]</scope>
    <source>
        <strain evidence="3 4">PL171</strain>
    </source>
</reference>
<organism evidence="3 4">
    <name type="scientific">Catenaria anguillulae PL171</name>
    <dbReference type="NCBI Taxonomy" id="765915"/>
    <lineage>
        <taxon>Eukaryota</taxon>
        <taxon>Fungi</taxon>
        <taxon>Fungi incertae sedis</taxon>
        <taxon>Blastocladiomycota</taxon>
        <taxon>Blastocladiomycetes</taxon>
        <taxon>Blastocladiales</taxon>
        <taxon>Catenariaceae</taxon>
        <taxon>Catenaria</taxon>
    </lineage>
</organism>
<comment type="caution">
    <text evidence="3">The sequence shown here is derived from an EMBL/GenBank/DDBJ whole genome shotgun (WGS) entry which is preliminary data.</text>
</comment>
<feature type="region of interest" description="Disordered" evidence="1">
    <location>
        <begin position="398"/>
        <end position="419"/>
    </location>
</feature>
<protein>
    <submittedName>
        <fullName evidence="3">Rab-GTPase-TBC domain-containing protein</fullName>
    </submittedName>
</protein>
<dbReference type="Gene3D" id="1.10.10.750">
    <property type="entry name" value="Ypt/Rab-GAP domain of gyp1p, domain 1"/>
    <property type="match status" value="1"/>
</dbReference>
<dbReference type="SMART" id="SM00164">
    <property type="entry name" value="TBC"/>
    <property type="match status" value="1"/>
</dbReference>
<sequence length="557" mass="60577">MATYRERVALFEHVLSAKSGVVDFERLRRLCFRGIPEAKGIRQRCWKLLLNYLPSDTSKWPTILAAKRQIYQGFVRDFCSVGPSSAPPSLANSPKQASPTEDPLSATSPHPPPSSTGHASQLDRDLLDTIDKDVRRTMPSMAFFHDQVFELPNNPLPPRRVFFQSNEAFDKNFLAVERILYVFAKLNPGIGYIQGMNHDFFIDSMDGDATGINSAMNMLATRLNHLDPELSRSLSSKGLEPAFFSFRWFTCLCAQEFHIPDLLRLWDSVFADRVAARNRGRNEAADLRRAINPTSPTTLSMPTPPQSIQRTNSDPVTASLLIDAGAWTTFSSATEDDSVHPTRHGQFLPDFMAAMVLHQRQPLVKLAFDEGLLLLQQPPAAELDYLLRETYHLVLIGDPEPPKANDEAGEEEGTGPGGAVNAWVAAAMKRAGLDRKPSVESLGHGRSRSLGVWSWSIGGGGGGDTGGPVVGSAAAAPTGSEQQPQQQAEDSSGTTAARRLMHRQSASFSAMGGMVWGKLKNLRSTSPEPVARIVKTTAPTTAVAANEAAASSTTSLS</sequence>
<dbReference type="SUPFAM" id="SSF47923">
    <property type="entry name" value="Ypt/Rab-GAP domain of gyp1p"/>
    <property type="match status" value="2"/>
</dbReference>
<feature type="region of interest" description="Disordered" evidence="1">
    <location>
        <begin position="85"/>
        <end position="123"/>
    </location>
</feature>
<dbReference type="AlphaFoldDB" id="A0A1Y2I0Q0"/>
<dbReference type="GO" id="GO:0006886">
    <property type="term" value="P:intracellular protein transport"/>
    <property type="evidence" value="ECO:0007669"/>
    <property type="project" value="TreeGrafter"/>
</dbReference>
<dbReference type="STRING" id="765915.A0A1Y2I0Q0"/>
<dbReference type="PANTHER" id="PTHR22957">
    <property type="entry name" value="TBC1 DOMAIN FAMILY MEMBER GTPASE-ACTIVATING PROTEIN"/>
    <property type="match status" value="1"/>
</dbReference>
<feature type="compositionally biased region" description="Low complexity" evidence="1">
    <location>
        <begin position="470"/>
        <end position="480"/>
    </location>
</feature>
<feature type="compositionally biased region" description="Low complexity" evidence="1">
    <location>
        <begin position="85"/>
        <end position="94"/>
    </location>
</feature>
<dbReference type="PANTHER" id="PTHR22957:SF27">
    <property type="entry name" value="TBC1 DOMAIN FAMILY MEMBER 13"/>
    <property type="match status" value="1"/>
</dbReference>
<dbReference type="Pfam" id="PF00566">
    <property type="entry name" value="RabGAP-TBC"/>
    <property type="match status" value="1"/>
</dbReference>
<dbReference type="OrthoDB" id="27140at2759"/>
<feature type="region of interest" description="Disordered" evidence="1">
    <location>
        <begin position="285"/>
        <end position="312"/>
    </location>
</feature>
<dbReference type="Gene3D" id="1.10.472.80">
    <property type="entry name" value="Ypt/Rab-GAP domain of gyp1p, domain 3"/>
    <property type="match status" value="1"/>
</dbReference>
<dbReference type="GO" id="GO:0005096">
    <property type="term" value="F:GTPase activator activity"/>
    <property type="evidence" value="ECO:0007669"/>
    <property type="project" value="TreeGrafter"/>
</dbReference>
<feature type="compositionally biased region" description="Gly residues" evidence="1">
    <location>
        <begin position="457"/>
        <end position="469"/>
    </location>
</feature>
<accession>A0A1Y2I0Q0</accession>
<dbReference type="Proteomes" id="UP000193411">
    <property type="component" value="Unassembled WGS sequence"/>
</dbReference>
<proteinExistence type="predicted"/>
<keyword evidence="4" id="KW-1185">Reference proteome</keyword>
<dbReference type="InterPro" id="IPR035969">
    <property type="entry name" value="Rab-GAP_TBC_sf"/>
</dbReference>
<feature type="compositionally biased region" description="Polar residues" evidence="1">
    <location>
        <begin position="481"/>
        <end position="495"/>
    </location>
</feature>
<feature type="region of interest" description="Disordered" evidence="1">
    <location>
        <begin position="455"/>
        <end position="497"/>
    </location>
</feature>
<dbReference type="EMBL" id="MCFL01000003">
    <property type="protein sequence ID" value="ORZ40438.1"/>
    <property type="molecule type" value="Genomic_DNA"/>
</dbReference>
<evidence type="ECO:0000313" key="4">
    <source>
        <dbReference type="Proteomes" id="UP000193411"/>
    </source>
</evidence>
<dbReference type="Gene3D" id="1.10.8.270">
    <property type="entry name" value="putative rabgap domain of human tbc1 domain family member 14 like domains"/>
    <property type="match status" value="1"/>
</dbReference>
<evidence type="ECO:0000313" key="3">
    <source>
        <dbReference type="EMBL" id="ORZ40438.1"/>
    </source>
</evidence>